<gene>
    <name evidence="2" type="ORF">BA011_40410</name>
</gene>
<geneLocation type="plasmid" evidence="2 3">
    <name>unnamed7</name>
</geneLocation>
<evidence type="ECO:0000313" key="3">
    <source>
        <dbReference type="Proteomes" id="UP000092691"/>
    </source>
</evidence>
<sequence>MIAQRYQLYVERIDAKKNMARYYAMSIEPNLFGDACLIRRWGRIGASGQRREHHFAREEEAVRLFLQLLRKRRSRGYRPKPHIRHDASGDR</sequence>
<dbReference type="Pfam" id="PF05406">
    <property type="entry name" value="WGR"/>
    <property type="match status" value="1"/>
</dbReference>
<protein>
    <submittedName>
        <fullName evidence="2">WGR domain-containing protein</fullName>
    </submittedName>
</protein>
<feature type="domain" description="WGR" evidence="1">
    <location>
        <begin position="1"/>
        <end position="91"/>
    </location>
</feature>
<dbReference type="InterPro" id="IPR008893">
    <property type="entry name" value="WGR_domain"/>
</dbReference>
<dbReference type="EMBL" id="CP016288">
    <property type="protein sequence ID" value="ANP90182.1"/>
    <property type="molecule type" value="Genomic_DNA"/>
</dbReference>
<dbReference type="SUPFAM" id="SSF142921">
    <property type="entry name" value="WGR domain-like"/>
    <property type="match status" value="1"/>
</dbReference>
<dbReference type="Proteomes" id="UP000092691">
    <property type="component" value="Plasmid unnamed7"/>
</dbReference>
<proteinExistence type="predicted"/>
<name>A0A1B1CK86_RHILE</name>
<dbReference type="RefSeq" id="WP_065283683.1">
    <property type="nucleotide sequence ID" value="NZ_CP016288.1"/>
</dbReference>
<dbReference type="SMART" id="SM00773">
    <property type="entry name" value="WGR"/>
    <property type="match status" value="1"/>
</dbReference>
<evidence type="ECO:0000259" key="1">
    <source>
        <dbReference type="PROSITE" id="PS51977"/>
    </source>
</evidence>
<organism evidence="2 3">
    <name type="scientific">Rhizobium leguminosarum</name>
    <dbReference type="NCBI Taxonomy" id="384"/>
    <lineage>
        <taxon>Bacteria</taxon>
        <taxon>Pseudomonadati</taxon>
        <taxon>Pseudomonadota</taxon>
        <taxon>Alphaproteobacteria</taxon>
        <taxon>Hyphomicrobiales</taxon>
        <taxon>Rhizobiaceae</taxon>
        <taxon>Rhizobium/Agrobacterium group</taxon>
        <taxon>Rhizobium</taxon>
    </lineage>
</organism>
<dbReference type="Gene3D" id="2.20.140.10">
    <property type="entry name" value="WGR domain"/>
    <property type="match status" value="1"/>
</dbReference>
<reference evidence="2 3" key="1">
    <citation type="submission" date="2016-06" db="EMBL/GenBank/DDBJ databases">
        <title>Microsymbionts genomes from the relict species Vavilovia formosa.</title>
        <authorList>
            <person name="Chirak E."/>
            <person name="Kimeklis A."/>
            <person name="Andronov E."/>
        </authorList>
    </citation>
    <scope>NUCLEOTIDE SEQUENCE [LARGE SCALE GENOMIC DNA]</scope>
    <source>
        <strain evidence="2 3">Vaf10</strain>
        <plasmid evidence="3">Plasmid unnamed7</plasmid>
    </source>
</reference>
<dbReference type="PROSITE" id="PS51977">
    <property type="entry name" value="WGR"/>
    <property type="match status" value="1"/>
</dbReference>
<dbReference type="InterPro" id="IPR036930">
    <property type="entry name" value="WGR_dom_sf"/>
</dbReference>
<dbReference type="OrthoDB" id="5801306at2"/>
<evidence type="ECO:0000313" key="2">
    <source>
        <dbReference type="EMBL" id="ANP90182.1"/>
    </source>
</evidence>
<accession>A0A1B1CK86</accession>
<dbReference type="AlphaFoldDB" id="A0A1B1CK86"/>
<keyword evidence="2" id="KW-0614">Plasmid</keyword>
<dbReference type="InterPro" id="IPR049809">
    <property type="entry name" value="YehF/YfeS-like_WGR"/>
</dbReference>
<dbReference type="CDD" id="cd07996">
    <property type="entry name" value="WGR_MMR_like"/>
    <property type="match status" value="1"/>
</dbReference>